<sequence>MADSGTIVGGVFAALYAACYAVQYYLAFGTAYRRTKRGGDNGLVLFGWLLVYWLAALVPGLGLYLWFRSNDDADLSGPNKPKKPQVCKKCGAPLPEDGWFCENCGTRFLRNS</sequence>
<comment type="caution">
    <text evidence="2">The sequence shown here is derived from an EMBL/GenBank/DDBJ whole genome shotgun (WGS) entry which is preliminary data.</text>
</comment>
<evidence type="ECO:0000313" key="2">
    <source>
        <dbReference type="EMBL" id="HIZ18128.1"/>
    </source>
</evidence>
<reference evidence="2" key="2">
    <citation type="submission" date="2021-04" db="EMBL/GenBank/DDBJ databases">
        <authorList>
            <person name="Gilroy R."/>
        </authorList>
    </citation>
    <scope>NUCLEOTIDE SEQUENCE</scope>
    <source>
        <strain evidence="2">ChiHecolR3B27-1887</strain>
    </source>
</reference>
<evidence type="ECO:0000256" key="1">
    <source>
        <dbReference type="SAM" id="Phobius"/>
    </source>
</evidence>
<feature type="transmembrane region" description="Helical" evidence="1">
    <location>
        <begin position="6"/>
        <end position="31"/>
    </location>
</feature>
<dbReference type="Proteomes" id="UP000824029">
    <property type="component" value="Unassembled WGS sequence"/>
</dbReference>
<dbReference type="EMBL" id="DXBZ01000059">
    <property type="protein sequence ID" value="HIZ18128.1"/>
    <property type="molecule type" value="Genomic_DNA"/>
</dbReference>
<protein>
    <recommendedName>
        <fullName evidence="4">Zinc-ribbon domain-containing protein</fullName>
    </recommendedName>
</protein>
<feature type="transmembrane region" description="Helical" evidence="1">
    <location>
        <begin position="43"/>
        <end position="67"/>
    </location>
</feature>
<keyword evidence="1" id="KW-0472">Membrane</keyword>
<evidence type="ECO:0000313" key="3">
    <source>
        <dbReference type="Proteomes" id="UP000824029"/>
    </source>
</evidence>
<reference evidence="2" key="1">
    <citation type="journal article" date="2021" name="PeerJ">
        <title>Extensive microbial diversity within the chicken gut microbiome revealed by metagenomics and culture.</title>
        <authorList>
            <person name="Gilroy R."/>
            <person name="Ravi A."/>
            <person name="Getino M."/>
            <person name="Pursley I."/>
            <person name="Horton D.L."/>
            <person name="Alikhan N.F."/>
            <person name="Baker D."/>
            <person name="Gharbi K."/>
            <person name="Hall N."/>
            <person name="Watson M."/>
            <person name="Adriaenssens E.M."/>
            <person name="Foster-Nyarko E."/>
            <person name="Jarju S."/>
            <person name="Secka A."/>
            <person name="Antonio M."/>
            <person name="Oren A."/>
            <person name="Chaudhuri R.R."/>
            <person name="La Ragione R."/>
            <person name="Hildebrand F."/>
            <person name="Pallen M.J."/>
        </authorList>
    </citation>
    <scope>NUCLEOTIDE SEQUENCE</scope>
    <source>
        <strain evidence="2">ChiHecolR3B27-1887</strain>
    </source>
</reference>
<keyword evidence="1" id="KW-1133">Transmembrane helix</keyword>
<organism evidence="2 3">
    <name type="scientific">Candidatus Olsenella stercoravium</name>
    <dbReference type="NCBI Taxonomy" id="2838713"/>
    <lineage>
        <taxon>Bacteria</taxon>
        <taxon>Bacillati</taxon>
        <taxon>Actinomycetota</taxon>
        <taxon>Coriobacteriia</taxon>
        <taxon>Coriobacteriales</taxon>
        <taxon>Atopobiaceae</taxon>
        <taxon>Olsenella</taxon>
    </lineage>
</organism>
<evidence type="ECO:0008006" key="4">
    <source>
        <dbReference type="Google" id="ProtNLM"/>
    </source>
</evidence>
<proteinExistence type="predicted"/>
<dbReference type="AlphaFoldDB" id="A0A9D2DJM0"/>
<name>A0A9D2DJM0_9ACTN</name>
<gene>
    <name evidence="2" type="ORF">IAA22_03310</name>
</gene>
<keyword evidence="1" id="KW-0812">Transmembrane</keyword>
<accession>A0A9D2DJM0</accession>